<evidence type="ECO:0000259" key="12">
    <source>
        <dbReference type="PROSITE" id="PS51761"/>
    </source>
</evidence>
<feature type="active site" description="Proton donor" evidence="10">
    <location>
        <position position="247"/>
    </location>
</feature>
<feature type="signal peptide" evidence="11">
    <location>
        <begin position="1"/>
        <end position="19"/>
    </location>
</feature>
<reference evidence="13" key="1">
    <citation type="submission" date="2019-07" db="EMBL/GenBank/DDBJ databases">
        <title>Hyphodiscus hymeniophilus genome sequencing and assembly.</title>
        <authorList>
            <person name="Kramer G."/>
            <person name="Nodwell J."/>
        </authorList>
    </citation>
    <scope>NUCLEOTIDE SEQUENCE</scope>
    <source>
        <strain evidence="13">ATCC 34498</strain>
    </source>
</reference>
<evidence type="ECO:0000256" key="3">
    <source>
        <dbReference type="ARBA" id="ARBA00007792"/>
    </source>
</evidence>
<evidence type="ECO:0000256" key="4">
    <source>
        <dbReference type="ARBA" id="ARBA00012590"/>
    </source>
</evidence>
<dbReference type="EMBL" id="VNKQ01000010">
    <property type="protein sequence ID" value="KAG0648345.1"/>
    <property type="molecule type" value="Genomic_DNA"/>
</dbReference>
<dbReference type="GO" id="GO:0031176">
    <property type="term" value="F:endo-1,4-beta-xylanase activity"/>
    <property type="evidence" value="ECO:0007669"/>
    <property type="project" value="UniProtKB-UniRule"/>
</dbReference>
<dbReference type="InterPro" id="IPR001137">
    <property type="entry name" value="Glyco_hydro_11"/>
</dbReference>
<dbReference type="SUPFAM" id="SSF49899">
    <property type="entry name" value="Concanavalin A-like lectins/glucanases"/>
    <property type="match status" value="2"/>
</dbReference>
<evidence type="ECO:0000313" key="13">
    <source>
        <dbReference type="EMBL" id="KAG0648345.1"/>
    </source>
</evidence>
<evidence type="ECO:0000313" key="14">
    <source>
        <dbReference type="Proteomes" id="UP000785200"/>
    </source>
</evidence>
<keyword evidence="8 10" id="KW-0326">Glycosidase</keyword>
<feature type="active site" description="Nucleophile" evidence="10">
    <location>
        <position position="121"/>
    </location>
</feature>
<evidence type="ECO:0000256" key="7">
    <source>
        <dbReference type="ARBA" id="ARBA00023277"/>
    </source>
</evidence>
<gene>
    <name evidence="13" type="ORF">D0Z07_5178</name>
</gene>
<keyword evidence="7 10" id="KW-0119">Carbohydrate metabolism</keyword>
<protein>
    <recommendedName>
        <fullName evidence="4 10">endo-1,4-beta-xylanase</fullName>
        <ecNumber evidence="4 10">3.2.1.8</ecNumber>
    </recommendedName>
</protein>
<evidence type="ECO:0000256" key="10">
    <source>
        <dbReference type="PROSITE-ProRule" id="PRU01097"/>
    </source>
</evidence>
<dbReference type="AlphaFoldDB" id="A0A9P7AWQ8"/>
<keyword evidence="6 10" id="KW-0378">Hydrolase</keyword>
<dbReference type="PANTHER" id="PTHR46828">
    <property type="entry name" value="ENDO-1,4-BETA-XYLANASE A-RELATED"/>
    <property type="match status" value="1"/>
</dbReference>
<organism evidence="13 14">
    <name type="scientific">Hyphodiscus hymeniophilus</name>
    <dbReference type="NCBI Taxonomy" id="353542"/>
    <lineage>
        <taxon>Eukaryota</taxon>
        <taxon>Fungi</taxon>
        <taxon>Dikarya</taxon>
        <taxon>Ascomycota</taxon>
        <taxon>Pezizomycotina</taxon>
        <taxon>Leotiomycetes</taxon>
        <taxon>Helotiales</taxon>
        <taxon>Hyphodiscaceae</taxon>
        <taxon>Hyphodiscus</taxon>
    </lineage>
</organism>
<evidence type="ECO:0000256" key="9">
    <source>
        <dbReference type="ARBA" id="ARBA00023326"/>
    </source>
</evidence>
<keyword evidence="14" id="KW-1185">Reference proteome</keyword>
<dbReference type="PROSITE" id="PS51761">
    <property type="entry name" value="GH11_3"/>
    <property type="match status" value="1"/>
</dbReference>
<dbReference type="EC" id="3.2.1.8" evidence="4 10"/>
<evidence type="ECO:0000256" key="11">
    <source>
        <dbReference type="SAM" id="SignalP"/>
    </source>
</evidence>
<feature type="chain" id="PRO_5040370949" description="endo-1,4-beta-xylanase" evidence="11">
    <location>
        <begin position="20"/>
        <end position="262"/>
    </location>
</feature>
<evidence type="ECO:0000256" key="6">
    <source>
        <dbReference type="ARBA" id="ARBA00022801"/>
    </source>
</evidence>
<keyword evidence="5 10" id="KW-0858">Xylan degradation</keyword>
<dbReference type="Pfam" id="PF00457">
    <property type="entry name" value="Glyco_hydro_11"/>
    <property type="match status" value="2"/>
</dbReference>
<evidence type="ECO:0000256" key="1">
    <source>
        <dbReference type="ARBA" id="ARBA00000681"/>
    </source>
</evidence>
<dbReference type="InterPro" id="IPR013320">
    <property type="entry name" value="ConA-like_dom_sf"/>
</dbReference>
<accession>A0A9P7AWQ8</accession>
<proteinExistence type="inferred from homology"/>
<dbReference type="InterPro" id="IPR033123">
    <property type="entry name" value="GH11_dom"/>
</dbReference>
<comment type="caution">
    <text evidence="13">The sequence shown here is derived from an EMBL/GenBank/DDBJ whole genome shotgun (WGS) entry which is preliminary data.</text>
</comment>
<dbReference type="PANTHER" id="PTHR46828:SF2">
    <property type="entry name" value="ENDO-1,4-BETA-XYLANASE A-RELATED"/>
    <property type="match status" value="1"/>
</dbReference>
<dbReference type="GO" id="GO:0045493">
    <property type="term" value="P:xylan catabolic process"/>
    <property type="evidence" value="ECO:0007669"/>
    <property type="project" value="UniProtKB-UniRule"/>
</dbReference>
<keyword evidence="11" id="KW-0732">Signal</keyword>
<name>A0A9P7AWQ8_9HELO</name>
<comment type="catalytic activity">
    <reaction evidence="1 10">
        <text>Endohydrolysis of (1-&gt;4)-beta-D-xylosidic linkages in xylans.</text>
        <dbReference type="EC" id="3.2.1.8"/>
    </reaction>
</comment>
<keyword evidence="9 10" id="KW-0624">Polysaccharide degradation</keyword>
<dbReference type="Proteomes" id="UP000785200">
    <property type="component" value="Unassembled WGS sequence"/>
</dbReference>
<evidence type="ECO:0000256" key="5">
    <source>
        <dbReference type="ARBA" id="ARBA00022651"/>
    </source>
</evidence>
<feature type="domain" description="GH11" evidence="12">
    <location>
        <begin position="37"/>
        <end position="260"/>
    </location>
</feature>
<comment type="similarity">
    <text evidence="3 10">Belongs to the glycosyl hydrolase 11 (cellulase G) family.</text>
</comment>
<sequence>MVSFCSFVIAASAVARAIAAPTELAIRSPGTLVERQTLTGSATGTNNGFYYSYWTDGNGSGSFNLGPAGTYTMTWSGNGNLVGGKGWMPGSAQAIAYSGTYSPNGNSYLSVYGWTTNPLVEYRVLCLLQTISRIIQIPLSAFRVRLITKPLTPRPSSYITESYGTYNPSSAATHLGTVTSDGGTYDILQTTRTNEPSILGTSTFQQFWSVRQTHRVGGTVTTANHFNAWAALGLKMGTFNYQILATEGYMSSGTATSKSILE</sequence>
<evidence type="ECO:0000256" key="8">
    <source>
        <dbReference type="ARBA" id="ARBA00023295"/>
    </source>
</evidence>
<comment type="pathway">
    <text evidence="2 10">Glycan degradation; xylan degradation.</text>
</comment>
<dbReference type="InterPro" id="IPR013319">
    <property type="entry name" value="GH11/12"/>
</dbReference>
<dbReference type="OrthoDB" id="2115822at2759"/>
<evidence type="ECO:0000256" key="2">
    <source>
        <dbReference type="ARBA" id="ARBA00004851"/>
    </source>
</evidence>
<dbReference type="Gene3D" id="2.60.120.180">
    <property type="match status" value="2"/>
</dbReference>